<dbReference type="AlphaFoldDB" id="A0A158JY53"/>
<reference evidence="1" key="1">
    <citation type="submission" date="2016-01" db="EMBL/GenBank/DDBJ databases">
        <authorList>
            <person name="Peeters Charlotte."/>
        </authorList>
    </citation>
    <scope>NUCLEOTIDE SEQUENCE</scope>
    <source>
        <strain evidence="1">LMG 22936</strain>
    </source>
</reference>
<accession>A0A158JY53</accession>
<dbReference type="EMBL" id="FCNZ02000023">
    <property type="protein sequence ID" value="SAL73894.1"/>
    <property type="molecule type" value="Genomic_DNA"/>
</dbReference>
<dbReference type="STRING" id="326475.AWB66_04909"/>
<evidence type="ECO:0000313" key="2">
    <source>
        <dbReference type="Proteomes" id="UP000054717"/>
    </source>
</evidence>
<evidence type="ECO:0000313" key="1">
    <source>
        <dbReference type="EMBL" id="SAL73894.1"/>
    </source>
</evidence>
<sequence>MLPATPTSKARRCRWLPLIANVQGAERTARVGCLVTDGHTNYALTKRHVGGDRASPMAARRLHCRHRAQSL</sequence>
<keyword evidence="2" id="KW-1185">Reference proteome</keyword>
<gene>
    <name evidence="1" type="ORF">AWB66_04909</name>
</gene>
<dbReference type="Proteomes" id="UP000054717">
    <property type="component" value="Unassembled WGS sequence"/>
</dbReference>
<name>A0A158JY53_9BURK</name>
<protein>
    <submittedName>
        <fullName evidence="1">Uncharacterized protein</fullName>
    </submittedName>
</protein>
<proteinExistence type="predicted"/>
<comment type="caution">
    <text evidence="1">The sequence shown here is derived from an EMBL/GenBank/DDBJ whole genome shotgun (WGS) entry which is preliminary data.</text>
</comment>
<organism evidence="1 2">
    <name type="scientific">Caballeronia telluris</name>
    <dbReference type="NCBI Taxonomy" id="326475"/>
    <lineage>
        <taxon>Bacteria</taxon>
        <taxon>Pseudomonadati</taxon>
        <taxon>Pseudomonadota</taxon>
        <taxon>Betaproteobacteria</taxon>
        <taxon>Burkholderiales</taxon>
        <taxon>Burkholderiaceae</taxon>
        <taxon>Caballeronia</taxon>
    </lineage>
</organism>